<feature type="signal peptide" evidence="1">
    <location>
        <begin position="1"/>
        <end position="18"/>
    </location>
</feature>
<organism evidence="2 3">
    <name type="scientific">Corallococcus terminator</name>
    <dbReference type="NCBI Taxonomy" id="2316733"/>
    <lineage>
        <taxon>Bacteria</taxon>
        <taxon>Pseudomonadati</taxon>
        <taxon>Myxococcota</taxon>
        <taxon>Myxococcia</taxon>
        <taxon>Myxococcales</taxon>
        <taxon>Cystobacterineae</taxon>
        <taxon>Myxococcaceae</taxon>
        <taxon>Corallococcus</taxon>
    </lineage>
</organism>
<accession>A0A3A8JRE1</accession>
<evidence type="ECO:0000256" key="1">
    <source>
        <dbReference type="SAM" id="SignalP"/>
    </source>
</evidence>
<dbReference type="RefSeq" id="WP_120539782.1">
    <property type="nucleotide sequence ID" value="NZ_RAVZ01000029.1"/>
</dbReference>
<dbReference type="AlphaFoldDB" id="A0A3A8JRE1"/>
<keyword evidence="1" id="KW-0732">Signal</keyword>
<protein>
    <recommendedName>
        <fullName evidence="4">Lipoprotein</fullName>
    </recommendedName>
</protein>
<feature type="chain" id="PRO_5017184837" description="Lipoprotein" evidence="1">
    <location>
        <begin position="19"/>
        <end position="137"/>
    </location>
</feature>
<dbReference type="OrthoDB" id="5510907at2"/>
<sequence length="137" mass="14865">MRPLATTTWLLFALFALGGCNRLQPDSPVGAYQTFHRHVQRGELPKAYAVLSQPTQTNLKAQAQKVSDASGGMVKPEPLALFFANVPVPPDVQEVSLLRQEGDEATLVVRSAGRSGEVRMVREPSGWKVDLSASPQP</sequence>
<dbReference type="PROSITE" id="PS51257">
    <property type="entry name" value="PROKAR_LIPOPROTEIN"/>
    <property type="match status" value="1"/>
</dbReference>
<keyword evidence="3" id="KW-1185">Reference proteome</keyword>
<comment type="caution">
    <text evidence="2">The sequence shown here is derived from an EMBL/GenBank/DDBJ whole genome shotgun (WGS) entry which is preliminary data.</text>
</comment>
<gene>
    <name evidence="2" type="ORF">D7V88_06775</name>
</gene>
<evidence type="ECO:0000313" key="3">
    <source>
        <dbReference type="Proteomes" id="UP000268094"/>
    </source>
</evidence>
<dbReference type="Proteomes" id="UP000268094">
    <property type="component" value="Unassembled WGS sequence"/>
</dbReference>
<evidence type="ECO:0008006" key="4">
    <source>
        <dbReference type="Google" id="ProtNLM"/>
    </source>
</evidence>
<proteinExistence type="predicted"/>
<evidence type="ECO:0000313" key="2">
    <source>
        <dbReference type="EMBL" id="RKG92233.1"/>
    </source>
</evidence>
<reference evidence="3" key="1">
    <citation type="submission" date="2018-09" db="EMBL/GenBank/DDBJ databases">
        <authorList>
            <person name="Livingstone P.G."/>
            <person name="Whitworth D.E."/>
        </authorList>
    </citation>
    <scope>NUCLEOTIDE SEQUENCE [LARGE SCALE GENOMIC DNA]</scope>
    <source>
        <strain evidence="3">CA054A</strain>
    </source>
</reference>
<name>A0A3A8JRE1_9BACT</name>
<dbReference type="EMBL" id="RAVZ01000029">
    <property type="protein sequence ID" value="RKG92233.1"/>
    <property type="molecule type" value="Genomic_DNA"/>
</dbReference>